<dbReference type="EMBL" id="FQUE01000002">
    <property type="protein sequence ID" value="SHE77839.1"/>
    <property type="molecule type" value="Genomic_DNA"/>
</dbReference>
<dbReference type="SUPFAM" id="SSF47336">
    <property type="entry name" value="ACP-like"/>
    <property type="match status" value="1"/>
</dbReference>
<protein>
    <submittedName>
        <fullName evidence="4">Acyl carrier protein</fullName>
    </submittedName>
</protein>
<dbReference type="PANTHER" id="PTHR20863">
    <property type="entry name" value="ACYL CARRIER PROTEIN"/>
    <property type="match status" value="1"/>
</dbReference>
<organism evidence="4 5">
    <name type="scientific">Loktanella atrilutea</name>
    <dbReference type="NCBI Taxonomy" id="366533"/>
    <lineage>
        <taxon>Bacteria</taxon>
        <taxon>Pseudomonadati</taxon>
        <taxon>Pseudomonadota</taxon>
        <taxon>Alphaproteobacteria</taxon>
        <taxon>Rhodobacterales</taxon>
        <taxon>Roseobacteraceae</taxon>
        <taxon>Loktanella</taxon>
    </lineage>
</organism>
<gene>
    <name evidence="4" type="ORF">SAMN05444339_10236</name>
</gene>
<dbReference type="GO" id="GO:0000036">
    <property type="term" value="F:acyl carrier activity"/>
    <property type="evidence" value="ECO:0007669"/>
    <property type="project" value="TreeGrafter"/>
</dbReference>
<dbReference type="InterPro" id="IPR009081">
    <property type="entry name" value="PP-bd_ACP"/>
</dbReference>
<sequence>MNDVEKKLAKLLSDHFAQPAEEIVTGTTMQDLGMDSLDGVELMMLLEEEFAIEIDDGAAAEAITPEATVADLARFVTSQKGEGATS</sequence>
<evidence type="ECO:0000259" key="3">
    <source>
        <dbReference type="PROSITE" id="PS50075"/>
    </source>
</evidence>
<dbReference type="InterPro" id="IPR036736">
    <property type="entry name" value="ACP-like_sf"/>
</dbReference>
<proteinExistence type="predicted"/>
<dbReference type="Pfam" id="PF00550">
    <property type="entry name" value="PP-binding"/>
    <property type="match status" value="1"/>
</dbReference>
<dbReference type="Gene3D" id="1.10.1200.10">
    <property type="entry name" value="ACP-like"/>
    <property type="match status" value="1"/>
</dbReference>
<dbReference type="RefSeq" id="WP_072856199.1">
    <property type="nucleotide sequence ID" value="NZ_FQUE01000002.1"/>
</dbReference>
<dbReference type="GO" id="GO:0000035">
    <property type="term" value="F:acyl binding"/>
    <property type="evidence" value="ECO:0007669"/>
    <property type="project" value="TreeGrafter"/>
</dbReference>
<evidence type="ECO:0000256" key="2">
    <source>
        <dbReference type="ARBA" id="ARBA00022553"/>
    </source>
</evidence>
<keyword evidence="5" id="KW-1185">Reference proteome</keyword>
<keyword evidence="2" id="KW-0597">Phosphoprotein</keyword>
<dbReference type="AlphaFoldDB" id="A0A1M4W9F2"/>
<dbReference type="Proteomes" id="UP000183987">
    <property type="component" value="Unassembled WGS sequence"/>
</dbReference>
<evidence type="ECO:0000313" key="5">
    <source>
        <dbReference type="Proteomes" id="UP000183987"/>
    </source>
</evidence>
<evidence type="ECO:0000313" key="4">
    <source>
        <dbReference type="EMBL" id="SHE77839.1"/>
    </source>
</evidence>
<dbReference type="PROSITE" id="PS50075">
    <property type="entry name" value="CARRIER"/>
    <property type="match status" value="1"/>
</dbReference>
<dbReference type="InterPro" id="IPR003231">
    <property type="entry name" value="ACP"/>
</dbReference>
<name>A0A1M4W9F2_LOKAT</name>
<reference evidence="5" key="1">
    <citation type="submission" date="2016-11" db="EMBL/GenBank/DDBJ databases">
        <authorList>
            <person name="Varghese N."/>
            <person name="Submissions S."/>
        </authorList>
    </citation>
    <scope>NUCLEOTIDE SEQUENCE [LARGE SCALE GENOMIC DNA]</scope>
    <source>
        <strain evidence="5">DSM 29326</strain>
    </source>
</reference>
<evidence type="ECO:0000256" key="1">
    <source>
        <dbReference type="ARBA" id="ARBA00022450"/>
    </source>
</evidence>
<dbReference type="GO" id="GO:0005829">
    <property type="term" value="C:cytosol"/>
    <property type="evidence" value="ECO:0007669"/>
    <property type="project" value="TreeGrafter"/>
</dbReference>
<feature type="domain" description="Carrier" evidence="3">
    <location>
        <begin position="1"/>
        <end position="80"/>
    </location>
</feature>
<keyword evidence="1" id="KW-0596">Phosphopantetheine</keyword>
<dbReference type="OrthoDB" id="6978112at2"/>
<dbReference type="GO" id="GO:0016020">
    <property type="term" value="C:membrane"/>
    <property type="evidence" value="ECO:0007669"/>
    <property type="project" value="GOC"/>
</dbReference>
<dbReference type="PANTHER" id="PTHR20863:SF76">
    <property type="entry name" value="CARRIER DOMAIN-CONTAINING PROTEIN"/>
    <property type="match status" value="1"/>
</dbReference>
<dbReference type="STRING" id="366533.SAMN05444339_10236"/>
<dbReference type="GO" id="GO:0009245">
    <property type="term" value="P:lipid A biosynthetic process"/>
    <property type="evidence" value="ECO:0007669"/>
    <property type="project" value="TreeGrafter"/>
</dbReference>
<accession>A0A1M4W9F2</accession>